<evidence type="ECO:0000256" key="1">
    <source>
        <dbReference type="SAM" id="MobiDB-lite"/>
    </source>
</evidence>
<organism evidence="3 4">
    <name type="scientific">Trichoderma simmonsii</name>
    <dbReference type="NCBI Taxonomy" id="1491479"/>
    <lineage>
        <taxon>Eukaryota</taxon>
        <taxon>Fungi</taxon>
        <taxon>Dikarya</taxon>
        <taxon>Ascomycota</taxon>
        <taxon>Pezizomycotina</taxon>
        <taxon>Sordariomycetes</taxon>
        <taxon>Hypocreomycetidae</taxon>
        <taxon>Hypocreales</taxon>
        <taxon>Hypocreaceae</taxon>
        <taxon>Trichoderma</taxon>
    </lineage>
</organism>
<feature type="signal peptide" evidence="2">
    <location>
        <begin position="1"/>
        <end position="17"/>
    </location>
</feature>
<name>A0A8G0LGR2_9HYPO</name>
<reference evidence="3 4" key="1">
    <citation type="journal article" date="2021" name="BMC Genomics">
        <title>Telomere-to-telomere genome assembly of asparaginase-producing Trichoderma simmonsii.</title>
        <authorList>
            <person name="Chung D."/>
            <person name="Kwon Y.M."/>
            <person name="Yang Y."/>
        </authorList>
    </citation>
    <scope>NUCLEOTIDE SEQUENCE [LARGE SCALE GENOMIC DNA]</scope>
    <source>
        <strain evidence="3 4">GH-Sj1</strain>
    </source>
</reference>
<evidence type="ECO:0000313" key="4">
    <source>
        <dbReference type="Proteomes" id="UP000826661"/>
    </source>
</evidence>
<feature type="region of interest" description="Disordered" evidence="1">
    <location>
        <begin position="120"/>
        <end position="150"/>
    </location>
</feature>
<protein>
    <recommendedName>
        <fullName evidence="5">HFB protein</fullName>
    </recommendedName>
</protein>
<proteinExistence type="predicted"/>
<dbReference type="Proteomes" id="UP000826661">
    <property type="component" value="Chromosome V"/>
</dbReference>
<feature type="chain" id="PRO_5034202298" description="HFB protein" evidence="2">
    <location>
        <begin position="18"/>
        <end position="184"/>
    </location>
</feature>
<keyword evidence="2" id="KW-0732">Signal</keyword>
<accession>A0A8G0LGR2</accession>
<dbReference type="EMBL" id="CP075868">
    <property type="protein sequence ID" value="QYT01802.1"/>
    <property type="molecule type" value="Genomic_DNA"/>
</dbReference>
<sequence length="184" mass="18241">MHYTKIILAVAPLTAFAVQLNLPSSDIPSACRDTCQAIMDVANSCANSQLSDDVENQCVCGEQSRQSASDCYGCMHSNNGHTSNIDQIINVCYIDGAASGGGNGYSTAYEPLVTSTTTVVAPPADSDATSTGGHTSTTSAGGHTNTPTSPPAVVTGAAAVGTIANGGLVGLVAMAAAGAVGMGL</sequence>
<evidence type="ECO:0000256" key="2">
    <source>
        <dbReference type="SAM" id="SignalP"/>
    </source>
</evidence>
<gene>
    <name evidence="3" type="ORF">H0G86_008819</name>
</gene>
<evidence type="ECO:0000313" key="3">
    <source>
        <dbReference type="EMBL" id="QYT01802.1"/>
    </source>
</evidence>
<dbReference type="AlphaFoldDB" id="A0A8G0LGR2"/>
<evidence type="ECO:0008006" key="5">
    <source>
        <dbReference type="Google" id="ProtNLM"/>
    </source>
</evidence>
<keyword evidence="4" id="KW-1185">Reference proteome</keyword>